<name>A0A812LRN5_9DINO</name>
<proteinExistence type="predicted"/>
<reference evidence="1" key="1">
    <citation type="submission" date="2021-02" db="EMBL/GenBank/DDBJ databases">
        <authorList>
            <person name="Dougan E. K."/>
            <person name="Rhodes N."/>
            <person name="Thang M."/>
            <person name="Chan C."/>
        </authorList>
    </citation>
    <scope>NUCLEOTIDE SEQUENCE</scope>
</reference>
<dbReference type="EMBL" id="CAJNDS010001125">
    <property type="protein sequence ID" value="CAE7248788.1"/>
    <property type="molecule type" value="Genomic_DNA"/>
</dbReference>
<evidence type="ECO:0000313" key="2">
    <source>
        <dbReference type="Proteomes" id="UP000604046"/>
    </source>
</evidence>
<gene>
    <name evidence="1" type="ORF">SNAT2548_LOCUS12070</name>
</gene>
<accession>A0A812LRN5</accession>
<sequence>MTWEALKRVYTSAFGIPRASHLAIQLLPRLKSCCGNSENAGVIHFIAATRPNETEPYMMKVGKSSLHLRENSPRALACLESALRRYKRCTVEAASSWQTLKVFLFTHEAHAWEFESGFHSIAYQTYPGSLLYNPDIWTEVRERNKRLSRSNWEVYHGANIPELLALADRLFRLPRSEFLPLRAEAWQLWSAQHADFFFPPQPRPALCCDVDKVEEYAFMVCRTWQEWCERGLSVLKGQNPEYPLHTFFRKCRGRLWKPAGAKSSHIEPARFQTQFLIRFDALHPDLAAKLRDQLKMPLAVTEPVMLRRSAANVWLLSSFQLGAHLFL</sequence>
<dbReference type="Proteomes" id="UP000604046">
    <property type="component" value="Unassembled WGS sequence"/>
</dbReference>
<organism evidence="1 2">
    <name type="scientific">Symbiodinium natans</name>
    <dbReference type="NCBI Taxonomy" id="878477"/>
    <lineage>
        <taxon>Eukaryota</taxon>
        <taxon>Sar</taxon>
        <taxon>Alveolata</taxon>
        <taxon>Dinophyceae</taxon>
        <taxon>Suessiales</taxon>
        <taxon>Symbiodiniaceae</taxon>
        <taxon>Symbiodinium</taxon>
    </lineage>
</organism>
<dbReference type="AlphaFoldDB" id="A0A812LRN5"/>
<evidence type="ECO:0000313" key="1">
    <source>
        <dbReference type="EMBL" id="CAE7248788.1"/>
    </source>
</evidence>
<comment type="caution">
    <text evidence="1">The sequence shown here is derived from an EMBL/GenBank/DDBJ whole genome shotgun (WGS) entry which is preliminary data.</text>
</comment>
<protein>
    <submittedName>
        <fullName evidence="1">Uncharacterized protein</fullName>
    </submittedName>
</protein>
<keyword evidence="2" id="KW-1185">Reference proteome</keyword>